<dbReference type="EMBL" id="JACFYJ010000007">
    <property type="protein sequence ID" value="MEI5996923.1"/>
    <property type="molecule type" value="Genomic_DNA"/>
</dbReference>
<evidence type="ECO:0000313" key="4">
    <source>
        <dbReference type="Proteomes" id="UP001386437"/>
    </source>
</evidence>
<gene>
    <name evidence="3" type="ORF">H3V53_06810</name>
</gene>
<evidence type="ECO:0000256" key="1">
    <source>
        <dbReference type="SAM" id="MobiDB-lite"/>
    </source>
</evidence>
<feature type="compositionally biased region" description="Low complexity" evidence="1">
    <location>
        <begin position="51"/>
        <end position="144"/>
    </location>
</feature>
<dbReference type="Pfam" id="PF11925">
    <property type="entry name" value="DUF3443"/>
    <property type="match status" value="1"/>
</dbReference>
<protein>
    <submittedName>
        <fullName evidence="3">DUF3443 family protein</fullName>
    </submittedName>
</protein>
<dbReference type="InterPro" id="IPR021847">
    <property type="entry name" value="DUF3443"/>
</dbReference>
<evidence type="ECO:0000313" key="3">
    <source>
        <dbReference type="EMBL" id="MEI5996923.1"/>
    </source>
</evidence>
<name>A0ABU8IN86_9BURK</name>
<evidence type="ECO:0000256" key="2">
    <source>
        <dbReference type="SAM" id="SignalP"/>
    </source>
</evidence>
<reference evidence="3 4" key="1">
    <citation type="journal article" date="2022" name="Arch. Microbiol.">
        <title>Paraburkholderia bengalensis sp. nov. isolated from roots of Oryza sativa, IR64.</title>
        <authorList>
            <person name="Nag P."/>
            <person name="Mondal N."/>
            <person name="Sarkar J."/>
            <person name="Das S."/>
        </authorList>
    </citation>
    <scope>NUCLEOTIDE SEQUENCE [LARGE SCALE GENOMIC DNA]</scope>
    <source>
        <strain evidence="3 4">IR64_4_BI</strain>
    </source>
</reference>
<proteinExistence type="predicted"/>
<keyword evidence="4" id="KW-1185">Reference proteome</keyword>
<comment type="caution">
    <text evidence="3">The sequence shown here is derived from an EMBL/GenBank/DDBJ whole genome shotgun (WGS) entry which is preliminary data.</text>
</comment>
<accession>A0ABU8IN86</accession>
<dbReference type="Proteomes" id="UP001386437">
    <property type="component" value="Unassembled WGS sequence"/>
</dbReference>
<keyword evidence="2" id="KW-0732">Signal</keyword>
<organism evidence="3 4">
    <name type="scientific">Paraburkholderia bengalensis</name>
    <dbReference type="NCBI Taxonomy" id="2747562"/>
    <lineage>
        <taxon>Bacteria</taxon>
        <taxon>Pseudomonadati</taxon>
        <taxon>Pseudomonadota</taxon>
        <taxon>Betaproteobacteria</taxon>
        <taxon>Burkholderiales</taxon>
        <taxon>Burkholderiaceae</taxon>
        <taxon>Paraburkholderia</taxon>
    </lineage>
</organism>
<sequence length="529" mass="53274">MTRRSLALFPALFPRHVSRSGVLAALLTATIALAACGGGGSDDTGSNQPVSNNSPAKPAASPASPASAASGASTSAAGNASSSSSSSSSSNSSSAGNTPSGASSPSAASTPAAASTPSADTPASGTNTSGNTNHNDTPTTPTVPVNVATITVDSTLKSPTPPYNTLYSVNMPYVSVTFCVPGKQGASQCATVDHMVLDTGSVGVRVMSTALGAALAASLPAQTGASNDGTGKAVIAQCTSYVSGYMWGPTRLADVTIGGEKASSLPVQVVGDSTFAWTPSDCSSRQASAMNTVDDLGANGVVGIGPRATDIPLAATSLLAANYYYCPTPWSCTNATVPLDKQTGNPVSAFPVDNNGTIIQLPAVAAAGQPTVTGQLVFGIGTRENNALPVNPTLTLATDSAGMFTTTYKGRTMWSSIDSGSNALFFQDSTLPAVRIGDPDKGDYWFAPGSTQNLSATMISRVGSAQTTVPFSLANAPSLFAMGYAAYGNLGAPISTYFLWGLPFFYGRNVYTVMSGAKVGTQTGPYIVF</sequence>
<feature type="signal peptide" evidence="2">
    <location>
        <begin position="1"/>
        <end position="34"/>
    </location>
</feature>
<feature type="region of interest" description="Disordered" evidence="1">
    <location>
        <begin position="39"/>
        <end position="144"/>
    </location>
</feature>
<feature type="chain" id="PRO_5047260311" evidence="2">
    <location>
        <begin position="35"/>
        <end position="529"/>
    </location>
</feature>